<dbReference type="EMBL" id="KQ246989">
    <property type="protein sequence ID" value="KNC72471.1"/>
    <property type="molecule type" value="Genomic_DNA"/>
</dbReference>
<gene>
    <name evidence="2" type="ORF">SARC_14970</name>
</gene>
<feature type="compositionally biased region" description="Polar residues" evidence="1">
    <location>
        <begin position="143"/>
        <end position="153"/>
    </location>
</feature>
<sequence length="289" mass="30901">MSDLPWRPRPVPIDHTARVAESLPGTRPASVIESTPIRIPTPKPYTPSARAQTQTQAQVHVHIQSNSDTDENKGLGLPSQLVVQPESEVLGGEEVPRRMSDSAMTRSTTRSTSVQSEPAVLRDRASAPVSPRGTPIARRDTAQADTTSLTYAYSTDGEGGDVSDMHTGDYTQTGGVKSTQEPNHLPQAHIQQYSTSLPTAAQSPQLGEGMAAVTTARSNSNVSEKSSRINFPWRRDSGKKSGLVRTRPHTHTNSEGAGDEHKHGTHGSFSDNEQAMHGNGNASGSERAG</sequence>
<feature type="non-terminal residue" evidence="2">
    <location>
        <position position="289"/>
    </location>
</feature>
<feature type="region of interest" description="Disordered" evidence="1">
    <location>
        <begin position="200"/>
        <end position="289"/>
    </location>
</feature>
<feature type="compositionally biased region" description="Polar residues" evidence="1">
    <location>
        <begin position="169"/>
        <end position="182"/>
    </location>
</feature>
<organism evidence="2 3">
    <name type="scientific">Sphaeroforma arctica JP610</name>
    <dbReference type="NCBI Taxonomy" id="667725"/>
    <lineage>
        <taxon>Eukaryota</taxon>
        <taxon>Ichthyosporea</taxon>
        <taxon>Ichthyophonida</taxon>
        <taxon>Sphaeroforma</taxon>
    </lineage>
</organism>
<dbReference type="Proteomes" id="UP000054560">
    <property type="component" value="Unassembled WGS sequence"/>
</dbReference>
<keyword evidence="3" id="KW-1185">Reference proteome</keyword>
<evidence type="ECO:0000313" key="2">
    <source>
        <dbReference type="EMBL" id="KNC72471.1"/>
    </source>
</evidence>
<evidence type="ECO:0000313" key="3">
    <source>
        <dbReference type="Proteomes" id="UP000054560"/>
    </source>
</evidence>
<reference evidence="2 3" key="1">
    <citation type="submission" date="2011-02" db="EMBL/GenBank/DDBJ databases">
        <title>The Genome Sequence of Sphaeroforma arctica JP610.</title>
        <authorList>
            <consortium name="The Broad Institute Genome Sequencing Platform"/>
            <person name="Russ C."/>
            <person name="Cuomo C."/>
            <person name="Young S.K."/>
            <person name="Zeng Q."/>
            <person name="Gargeya S."/>
            <person name="Alvarado L."/>
            <person name="Berlin A."/>
            <person name="Chapman S.B."/>
            <person name="Chen Z."/>
            <person name="Freedman E."/>
            <person name="Gellesch M."/>
            <person name="Goldberg J."/>
            <person name="Griggs A."/>
            <person name="Gujja S."/>
            <person name="Heilman E."/>
            <person name="Heiman D."/>
            <person name="Howarth C."/>
            <person name="Mehta T."/>
            <person name="Neiman D."/>
            <person name="Pearson M."/>
            <person name="Roberts A."/>
            <person name="Saif S."/>
            <person name="Shea T."/>
            <person name="Shenoy N."/>
            <person name="Sisk P."/>
            <person name="Stolte C."/>
            <person name="Sykes S."/>
            <person name="White J."/>
            <person name="Yandava C."/>
            <person name="Burger G."/>
            <person name="Gray M.W."/>
            <person name="Holland P.W.H."/>
            <person name="King N."/>
            <person name="Lang F.B.F."/>
            <person name="Roger A.J."/>
            <person name="Ruiz-Trillo I."/>
            <person name="Haas B."/>
            <person name="Nusbaum C."/>
            <person name="Birren B."/>
        </authorList>
    </citation>
    <scope>NUCLEOTIDE SEQUENCE [LARGE SCALE GENOMIC DNA]</scope>
    <source>
        <strain evidence="2 3">JP610</strain>
    </source>
</reference>
<feature type="compositionally biased region" description="Polar residues" evidence="1">
    <location>
        <begin position="280"/>
        <end position="289"/>
    </location>
</feature>
<evidence type="ECO:0000256" key="1">
    <source>
        <dbReference type="SAM" id="MobiDB-lite"/>
    </source>
</evidence>
<name>A0A0L0F7B1_9EUKA</name>
<dbReference type="RefSeq" id="XP_014146373.1">
    <property type="nucleotide sequence ID" value="XM_014290898.1"/>
</dbReference>
<feature type="region of interest" description="Disordered" evidence="1">
    <location>
        <begin position="91"/>
        <end position="182"/>
    </location>
</feature>
<dbReference type="AlphaFoldDB" id="A0A0L0F7B1"/>
<feature type="compositionally biased region" description="Polar residues" evidence="1">
    <location>
        <begin position="215"/>
        <end position="224"/>
    </location>
</feature>
<feature type="compositionally biased region" description="Low complexity" evidence="1">
    <location>
        <begin position="101"/>
        <end position="113"/>
    </location>
</feature>
<dbReference type="GeneID" id="25915474"/>
<protein>
    <submittedName>
        <fullName evidence="2">Uncharacterized protein</fullName>
    </submittedName>
</protein>
<accession>A0A0L0F7B1</accession>
<proteinExistence type="predicted"/>